<keyword evidence="6" id="KW-0206">Cytoskeleton</keyword>
<dbReference type="GO" id="GO:0005634">
    <property type="term" value="C:nucleus"/>
    <property type="evidence" value="ECO:0007669"/>
    <property type="project" value="TreeGrafter"/>
</dbReference>
<feature type="compositionally biased region" description="Basic and acidic residues" evidence="11">
    <location>
        <begin position="21"/>
        <end position="32"/>
    </location>
</feature>
<dbReference type="Proteomes" id="UP000275408">
    <property type="component" value="Unassembled WGS sequence"/>
</dbReference>
<evidence type="ECO:0000256" key="3">
    <source>
        <dbReference type="ARBA" id="ARBA00022737"/>
    </source>
</evidence>
<keyword evidence="3" id="KW-0677">Repeat</keyword>
<dbReference type="InterPro" id="IPR003409">
    <property type="entry name" value="MORN"/>
</dbReference>
<dbReference type="OrthoDB" id="423343at2759"/>
<dbReference type="AlphaFoldDB" id="A0A3M6TC55"/>
<evidence type="ECO:0000256" key="11">
    <source>
        <dbReference type="SAM" id="MobiDB-lite"/>
    </source>
</evidence>
<reference evidence="12 13" key="1">
    <citation type="journal article" date="2018" name="Sci. Rep.">
        <title>Comparative analysis of the Pocillopora damicornis genome highlights role of immune system in coral evolution.</title>
        <authorList>
            <person name="Cunning R."/>
            <person name="Bay R.A."/>
            <person name="Gillette P."/>
            <person name="Baker A.C."/>
            <person name="Traylor-Knowles N."/>
        </authorList>
    </citation>
    <scope>NUCLEOTIDE SEQUENCE [LARGE SCALE GENOMIC DNA]</scope>
    <source>
        <strain evidence="12">RSMAS</strain>
        <tissue evidence="12">Whole animal</tissue>
    </source>
</reference>
<keyword evidence="8" id="KW-0966">Cell projection</keyword>
<name>A0A3M6TC55_POCDA</name>
<feature type="region of interest" description="Disordered" evidence="11">
    <location>
        <begin position="1"/>
        <end position="56"/>
    </location>
</feature>
<proteinExistence type="predicted"/>
<evidence type="ECO:0000313" key="12">
    <source>
        <dbReference type="EMBL" id="RMX38976.1"/>
    </source>
</evidence>
<dbReference type="PANTHER" id="PTHR43215">
    <property type="entry name" value="RADIAL SPOKE HEAD 1 HOMOLOG"/>
    <property type="match status" value="1"/>
</dbReference>
<protein>
    <recommendedName>
        <fullName evidence="10">Radial spoke head 1 homolog</fullName>
    </recommendedName>
</protein>
<evidence type="ECO:0000256" key="4">
    <source>
        <dbReference type="ARBA" id="ARBA00022846"/>
    </source>
</evidence>
<evidence type="ECO:0000256" key="5">
    <source>
        <dbReference type="ARBA" id="ARBA00023069"/>
    </source>
</evidence>
<dbReference type="PANTHER" id="PTHR43215:SF14">
    <property type="entry name" value="RADIAL SPOKE HEAD 1 HOMOLOG"/>
    <property type="match status" value="1"/>
</dbReference>
<evidence type="ECO:0000313" key="13">
    <source>
        <dbReference type="Proteomes" id="UP000275408"/>
    </source>
</evidence>
<dbReference type="GO" id="GO:0007286">
    <property type="term" value="P:spermatid development"/>
    <property type="evidence" value="ECO:0007669"/>
    <property type="project" value="TreeGrafter"/>
</dbReference>
<dbReference type="FunFam" id="2.20.110.10:FF:000002">
    <property type="entry name" value="Phosphatidylinositol 4-phosphate 5-kinase 8"/>
    <property type="match status" value="1"/>
</dbReference>
<dbReference type="EMBL" id="RCHS01003902">
    <property type="protein sequence ID" value="RMX38976.1"/>
    <property type="molecule type" value="Genomic_DNA"/>
</dbReference>
<keyword evidence="4" id="KW-0282">Flagellum</keyword>
<dbReference type="STRING" id="46731.A0A3M6TC55"/>
<accession>A0A3M6TC55</accession>
<dbReference type="SUPFAM" id="SSF82185">
    <property type="entry name" value="Histone H3 K4-specific methyltransferase SET7/9 N-terminal domain"/>
    <property type="match status" value="2"/>
</dbReference>
<dbReference type="GO" id="GO:0035082">
    <property type="term" value="P:axoneme assembly"/>
    <property type="evidence" value="ECO:0007669"/>
    <property type="project" value="TreeGrafter"/>
</dbReference>
<evidence type="ECO:0000256" key="10">
    <source>
        <dbReference type="ARBA" id="ARBA00073772"/>
    </source>
</evidence>
<evidence type="ECO:0000256" key="8">
    <source>
        <dbReference type="ARBA" id="ARBA00023273"/>
    </source>
</evidence>
<dbReference type="FunFam" id="2.20.110.10:FF:000010">
    <property type="entry name" value="Radial spoke head 1 homolog"/>
    <property type="match status" value="1"/>
</dbReference>
<dbReference type="GO" id="GO:0051321">
    <property type="term" value="P:meiotic cell cycle"/>
    <property type="evidence" value="ECO:0007669"/>
    <property type="project" value="UniProtKB-KW"/>
</dbReference>
<dbReference type="OMA" id="IYEGAWF"/>
<keyword evidence="5" id="KW-0969">Cilium</keyword>
<evidence type="ECO:0000256" key="6">
    <source>
        <dbReference type="ARBA" id="ARBA00023212"/>
    </source>
</evidence>
<sequence>MSDIGSEEFEEDEGINLGEYDGDRNENEERHGYGKATLPNGDTYEGQYEHGKRHGNGTYRFKNGAKYVGEYVKGKKHGQGTFWYPDGSRYEGGFVEDRRNGHGIYYYVNGDTYEGDWYEHQRHGQGVYTYSATGTKYKGSWVHGKRDGTGELVHSNHRYMGNFLDDNLQGVGKYRFDIGCEQHGEYVLEEKIQEGDTEEDEQLTVLTAKWKCASITEIEPAIIG</sequence>
<comment type="function">
    <text evidence="9">Functions as part of axonemal radial spoke complexes that play an important part in the motility of sperm and cilia.</text>
</comment>
<dbReference type="SMART" id="SM00698">
    <property type="entry name" value="MORN"/>
    <property type="match status" value="7"/>
</dbReference>
<evidence type="ECO:0000256" key="1">
    <source>
        <dbReference type="ARBA" id="ARBA00004611"/>
    </source>
</evidence>
<gene>
    <name evidence="12" type="ORF">pdam_00008155</name>
</gene>
<dbReference type="Gene3D" id="2.20.110.10">
    <property type="entry name" value="Histone H3 K4-specific methyltransferase SET7/9 N-terminal domain"/>
    <property type="match status" value="3"/>
</dbReference>
<organism evidence="12 13">
    <name type="scientific">Pocillopora damicornis</name>
    <name type="common">Cauliflower coral</name>
    <name type="synonym">Millepora damicornis</name>
    <dbReference type="NCBI Taxonomy" id="46731"/>
    <lineage>
        <taxon>Eukaryota</taxon>
        <taxon>Metazoa</taxon>
        <taxon>Cnidaria</taxon>
        <taxon>Anthozoa</taxon>
        <taxon>Hexacorallia</taxon>
        <taxon>Scleractinia</taxon>
        <taxon>Astrocoeniina</taxon>
        <taxon>Pocilloporidae</taxon>
        <taxon>Pocillopora</taxon>
    </lineage>
</organism>
<evidence type="ECO:0000256" key="2">
    <source>
        <dbReference type="ARBA" id="ARBA00022490"/>
    </source>
</evidence>
<comment type="subcellular location">
    <subcellularLocation>
        <location evidence="1">Cytoplasm</location>
        <location evidence="1">Cytoskeleton</location>
        <location evidence="1">Flagellum axoneme</location>
    </subcellularLocation>
</comment>
<dbReference type="GO" id="GO:0031514">
    <property type="term" value="C:motile cilium"/>
    <property type="evidence" value="ECO:0007669"/>
    <property type="project" value="TreeGrafter"/>
</dbReference>
<keyword evidence="13" id="KW-1185">Reference proteome</keyword>
<dbReference type="Pfam" id="PF02493">
    <property type="entry name" value="MORN"/>
    <property type="match status" value="7"/>
</dbReference>
<evidence type="ECO:0000256" key="9">
    <source>
        <dbReference type="ARBA" id="ARBA00056649"/>
    </source>
</evidence>
<keyword evidence="2" id="KW-0963">Cytoplasm</keyword>
<feature type="compositionally biased region" description="Acidic residues" evidence="11">
    <location>
        <begin position="1"/>
        <end position="14"/>
    </location>
</feature>
<keyword evidence="7" id="KW-0469">Meiosis</keyword>
<evidence type="ECO:0000256" key="7">
    <source>
        <dbReference type="ARBA" id="ARBA00023254"/>
    </source>
</evidence>
<comment type="caution">
    <text evidence="12">The sequence shown here is derived from an EMBL/GenBank/DDBJ whole genome shotgun (WGS) entry which is preliminary data.</text>
</comment>